<dbReference type="Proteomes" id="UP000007635">
    <property type="component" value="Chromosome XVII"/>
</dbReference>
<evidence type="ECO:0008006" key="4">
    <source>
        <dbReference type="Google" id="ProtNLM"/>
    </source>
</evidence>
<dbReference type="GO" id="GO:0042138">
    <property type="term" value="P:meiotic DNA double-strand break formation"/>
    <property type="evidence" value="ECO:0007669"/>
    <property type="project" value="InterPro"/>
</dbReference>
<feature type="compositionally biased region" description="Low complexity" evidence="1">
    <location>
        <begin position="74"/>
        <end position="87"/>
    </location>
</feature>
<dbReference type="InterPro" id="IPR031529">
    <property type="entry name" value="IHO1"/>
</dbReference>
<reference evidence="2 3" key="1">
    <citation type="journal article" date="2021" name="G3 (Bethesda)">
        <title>Improved contiguity of the threespine stickleback genome using long-read sequencing.</title>
        <authorList>
            <person name="Nath S."/>
            <person name="Shaw D.E."/>
            <person name="White M.A."/>
        </authorList>
    </citation>
    <scope>NUCLEOTIDE SEQUENCE [LARGE SCALE GENOMIC DNA]</scope>
    <source>
        <strain evidence="2 3">Lake Benthic</strain>
    </source>
</reference>
<name>A0AAQ4P1K4_GASAC</name>
<dbReference type="GeneTree" id="ENSGT00980000198806"/>
<dbReference type="Pfam" id="PF15771">
    <property type="entry name" value="IHO1"/>
    <property type="match status" value="1"/>
</dbReference>
<reference evidence="2" key="3">
    <citation type="submission" date="2025-09" db="UniProtKB">
        <authorList>
            <consortium name="Ensembl"/>
        </authorList>
    </citation>
    <scope>IDENTIFICATION</scope>
</reference>
<proteinExistence type="predicted"/>
<feature type="region of interest" description="Disordered" evidence="1">
    <location>
        <begin position="67"/>
        <end position="95"/>
    </location>
</feature>
<feature type="region of interest" description="Disordered" evidence="1">
    <location>
        <begin position="299"/>
        <end position="358"/>
    </location>
</feature>
<dbReference type="PANTHER" id="PTHR35662">
    <property type="entry name" value="INTERACTOR OF HORMAD1 PROTEIN 1"/>
    <property type="match status" value="1"/>
</dbReference>
<dbReference type="GO" id="GO:0006310">
    <property type="term" value="P:DNA recombination"/>
    <property type="evidence" value="ECO:0007669"/>
    <property type="project" value="InterPro"/>
</dbReference>
<evidence type="ECO:0000256" key="1">
    <source>
        <dbReference type="SAM" id="MobiDB-lite"/>
    </source>
</evidence>
<sequence>MNDARRYCLLQLLLTRCFYEQAMNHSRNIKEMLGIPTGSRNVANSGHSSFTDSQFLFGSQFWPENSQGLSQDMSLSSRTSQQSSQEGSDSKFSSNYPTKPLLFGEFKSKAFGILDQFEDEKRRAKEKTDGEVFAKERNNFRETLNNIQQLLVSTERNTAVCQPVLTKFDNFVSTLQNHLSSLQGDISLQFETLLTTVNSQKERITGVEETTQKSSETTAELGSNLQSLKNSLESLRDEHERERNMLEQALKLLSTLVSEHSAKCGPKRVTDNAIQTSPELLQQQFSTILQDNKLQGTHFRQKSHNTEHNTAEVPPQPPRCTAKRKSSLRSHNKRKKTPLVPLQRSRCTDTKENRNPLESCDRQQNVSTILDECQHPNAVTSAESDNPDCLQMPNAEMESIATGCFITPLSCWSQESNSPECTAGFEPILEKLSSESKRRIPETPEGLWQLFDFDFDLGL</sequence>
<accession>A0AAQ4P1K4</accession>
<evidence type="ECO:0000313" key="2">
    <source>
        <dbReference type="Ensembl" id="ENSGACP00000032557.1"/>
    </source>
</evidence>
<protein>
    <recommendedName>
        <fullName evidence="4">Coiled-coil domain containing 36</fullName>
    </recommendedName>
</protein>
<evidence type="ECO:0000313" key="3">
    <source>
        <dbReference type="Proteomes" id="UP000007635"/>
    </source>
</evidence>
<feature type="compositionally biased region" description="Basic and acidic residues" evidence="1">
    <location>
        <begin position="346"/>
        <end position="358"/>
    </location>
</feature>
<dbReference type="Ensembl" id="ENSGACT00000032985.1">
    <property type="protein sequence ID" value="ENSGACP00000032557.1"/>
    <property type="gene ID" value="ENSGACG00000029368.1"/>
</dbReference>
<dbReference type="AlphaFoldDB" id="A0AAQ4P1K4"/>
<dbReference type="GO" id="GO:0000794">
    <property type="term" value="C:condensed nuclear chromosome"/>
    <property type="evidence" value="ECO:0007669"/>
    <property type="project" value="TreeGrafter"/>
</dbReference>
<feature type="region of interest" description="Disordered" evidence="1">
    <location>
        <begin position="206"/>
        <end position="225"/>
    </location>
</feature>
<organism evidence="2 3">
    <name type="scientific">Gasterosteus aculeatus aculeatus</name>
    <name type="common">three-spined stickleback</name>
    <dbReference type="NCBI Taxonomy" id="481459"/>
    <lineage>
        <taxon>Eukaryota</taxon>
        <taxon>Metazoa</taxon>
        <taxon>Chordata</taxon>
        <taxon>Craniata</taxon>
        <taxon>Vertebrata</taxon>
        <taxon>Euteleostomi</taxon>
        <taxon>Actinopterygii</taxon>
        <taxon>Neopterygii</taxon>
        <taxon>Teleostei</taxon>
        <taxon>Neoteleostei</taxon>
        <taxon>Acanthomorphata</taxon>
        <taxon>Eupercaria</taxon>
        <taxon>Perciformes</taxon>
        <taxon>Cottioidei</taxon>
        <taxon>Gasterosteales</taxon>
        <taxon>Gasterosteidae</taxon>
        <taxon>Gasterosteus</taxon>
    </lineage>
</organism>
<dbReference type="GeneID" id="120835814"/>
<feature type="compositionally biased region" description="Polar residues" evidence="1">
    <location>
        <begin position="208"/>
        <end position="225"/>
    </location>
</feature>
<feature type="compositionally biased region" description="Basic residues" evidence="1">
    <location>
        <begin position="321"/>
        <end position="337"/>
    </location>
</feature>
<dbReference type="GO" id="GO:0007129">
    <property type="term" value="P:homologous chromosome pairing at meiosis"/>
    <property type="evidence" value="ECO:0007669"/>
    <property type="project" value="TreeGrafter"/>
</dbReference>
<keyword evidence="3" id="KW-1185">Reference proteome</keyword>
<reference evidence="2" key="2">
    <citation type="submission" date="2025-08" db="UniProtKB">
        <authorList>
            <consortium name="Ensembl"/>
        </authorList>
    </citation>
    <scope>IDENTIFICATION</scope>
</reference>
<dbReference type="RefSeq" id="XP_040061008.1">
    <property type="nucleotide sequence ID" value="XM_040205074.1"/>
</dbReference>
<dbReference type="PANTHER" id="PTHR35662:SF1">
    <property type="entry name" value="INTERACTOR OF HORMAD1 PROTEIN 1"/>
    <property type="match status" value="1"/>
</dbReference>